<comment type="caution">
    <text evidence="2">The sequence shown here is derived from an EMBL/GenBank/DDBJ whole genome shotgun (WGS) entry which is preliminary data.</text>
</comment>
<dbReference type="Pfam" id="PF02541">
    <property type="entry name" value="Ppx-GppA"/>
    <property type="match status" value="1"/>
</dbReference>
<dbReference type="PANTHER" id="PTHR30005:SF0">
    <property type="entry name" value="RETROGRADE REGULATION PROTEIN 2"/>
    <property type="match status" value="1"/>
</dbReference>
<proteinExistence type="predicted"/>
<name>A0ABT8TCG0_9BACT</name>
<feature type="domain" description="Ppx/GppA phosphatase N-terminal" evidence="1">
    <location>
        <begin position="41"/>
        <end position="276"/>
    </location>
</feature>
<organism evidence="2 3">
    <name type="scientific">Campylobacter magnus</name>
    <dbReference type="NCBI Taxonomy" id="3026462"/>
    <lineage>
        <taxon>Bacteria</taxon>
        <taxon>Pseudomonadati</taxon>
        <taxon>Campylobacterota</taxon>
        <taxon>Epsilonproteobacteria</taxon>
        <taxon>Campylobacterales</taxon>
        <taxon>Campylobacteraceae</taxon>
        <taxon>Campylobacter</taxon>
    </lineage>
</organism>
<dbReference type="PANTHER" id="PTHR30005">
    <property type="entry name" value="EXOPOLYPHOSPHATASE"/>
    <property type="match status" value="1"/>
</dbReference>
<dbReference type="SUPFAM" id="SSF53067">
    <property type="entry name" value="Actin-like ATPase domain"/>
    <property type="match status" value="2"/>
</dbReference>
<gene>
    <name evidence="2" type="ORF">Q2362_07680</name>
</gene>
<protein>
    <submittedName>
        <fullName evidence="2">Disulfide bond formation protein DsbA</fullName>
    </submittedName>
</protein>
<keyword evidence="3" id="KW-1185">Reference proteome</keyword>
<reference evidence="2 3" key="1">
    <citation type="submission" date="2023-06" db="EMBL/GenBank/DDBJ databases">
        <title>Campylobacter magnum sp. nov., isolated from cecal contents of domestic pigs (Sus scrofa domesticus).</title>
        <authorList>
            <person name="Papic B."/>
            <person name="Gruntar I."/>
        </authorList>
    </citation>
    <scope>NUCLEOTIDE SEQUENCE [LARGE SCALE GENOMIC DNA]</scope>
    <source>
        <strain evidence="3">34484-21</strain>
    </source>
</reference>
<dbReference type="Gene3D" id="3.30.420.40">
    <property type="match status" value="1"/>
</dbReference>
<dbReference type="Proteomes" id="UP001171111">
    <property type="component" value="Unassembled WGS sequence"/>
</dbReference>
<accession>A0ABT8TCG0</accession>
<dbReference type="RefSeq" id="WP_302244724.1">
    <property type="nucleotide sequence ID" value="NZ_JAULJQ010000009.1"/>
</dbReference>
<evidence type="ECO:0000259" key="1">
    <source>
        <dbReference type="Pfam" id="PF02541"/>
    </source>
</evidence>
<evidence type="ECO:0000313" key="3">
    <source>
        <dbReference type="Proteomes" id="UP001171111"/>
    </source>
</evidence>
<dbReference type="CDD" id="cd24054">
    <property type="entry name" value="ASKHA_NBD_AaPPX-GppA_MtPPX2-like"/>
    <property type="match status" value="1"/>
</dbReference>
<dbReference type="InterPro" id="IPR050273">
    <property type="entry name" value="GppA/Ppx_hydrolase"/>
</dbReference>
<dbReference type="InterPro" id="IPR043129">
    <property type="entry name" value="ATPase_NBD"/>
</dbReference>
<dbReference type="Gene3D" id="3.30.420.150">
    <property type="entry name" value="Exopolyphosphatase. Domain 2"/>
    <property type="match status" value="1"/>
</dbReference>
<evidence type="ECO:0000313" key="2">
    <source>
        <dbReference type="EMBL" id="MDO2409961.1"/>
    </source>
</evidence>
<dbReference type="InterPro" id="IPR003695">
    <property type="entry name" value="Ppx_GppA_N"/>
</dbReference>
<dbReference type="EMBL" id="JAULJQ010000009">
    <property type="protein sequence ID" value="MDO2409961.1"/>
    <property type="molecule type" value="Genomic_DNA"/>
</dbReference>
<sequence>MIGIDLGSNTLRACKMKQNGELIWGFERIVGSARGMDESGLKSQAKERILKALKELKSEHELSGEYFGAATAAFRRAKNAPDFLAQIKNELGIELEIISGEKEASLVALGINSRLKALGISSKNALFIDLGGASTEISFKSELRSFDFGIVSFANDFGSDYDAASVVCASACEFISGFEPSVVVLSSGVPTTVAALKIGLNYASYDAKRINGMRLELGDFDAAEAKILASDDKDTLVGKARSDLLLCGTALIKCLLAKVSAPFVVVDDGLREGICFALFSGSLKAKQF</sequence>